<keyword evidence="6" id="KW-1185">Reference proteome</keyword>
<dbReference type="PANTHER" id="PTHR37418:SF2">
    <property type="entry name" value="3-KETO-5-AMINOHEXANOATE CLEAVAGE ENZYME"/>
    <property type="match status" value="1"/>
</dbReference>
<keyword evidence="4" id="KW-0862">Zinc</keyword>
<evidence type="ECO:0000256" key="1">
    <source>
        <dbReference type="ARBA" id="ARBA00001947"/>
    </source>
</evidence>
<proteinExistence type="predicted"/>
<accession>A0A7W6C3Z6</accession>
<dbReference type="GO" id="GO:0046872">
    <property type="term" value="F:metal ion binding"/>
    <property type="evidence" value="ECO:0007669"/>
    <property type="project" value="UniProtKB-KW"/>
</dbReference>
<dbReference type="EMBL" id="JACIDV010000003">
    <property type="protein sequence ID" value="MBB3945308.1"/>
    <property type="molecule type" value="Genomic_DNA"/>
</dbReference>
<name>A0A7W6C3Z6_9HYPH</name>
<dbReference type="Proteomes" id="UP000565286">
    <property type="component" value="Unassembled WGS sequence"/>
</dbReference>
<keyword evidence="3" id="KW-0479">Metal-binding</keyword>
<reference evidence="5 6" key="1">
    <citation type="submission" date="2020-08" db="EMBL/GenBank/DDBJ databases">
        <title>Genomic Encyclopedia of Type Strains, Phase IV (KMG-IV): sequencing the most valuable type-strain genomes for metagenomic binning, comparative biology and taxonomic classification.</title>
        <authorList>
            <person name="Goeker M."/>
        </authorList>
    </citation>
    <scope>NUCLEOTIDE SEQUENCE [LARGE SCALE GENOMIC DNA]</scope>
    <source>
        <strain evidence="5 6">DSM 26438</strain>
    </source>
</reference>
<dbReference type="InterPro" id="IPR013785">
    <property type="entry name" value="Aldolase_TIM"/>
</dbReference>
<dbReference type="PANTHER" id="PTHR37418">
    <property type="entry name" value="3-KETO-5-AMINOHEXANOATE CLEAVAGE ENZYME-RELATED"/>
    <property type="match status" value="1"/>
</dbReference>
<dbReference type="Pfam" id="PF05853">
    <property type="entry name" value="BKACE"/>
    <property type="match status" value="1"/>
</dbReference>
<protein>
    <submittedName>
        <fullName evidence="5">Uncharacterized protein (DUF849 family)</fullName>
    </submittedName>
</protein>
<dbReference type="InterPro" id="IPR008567">
    <property type="entry name" value="BKACE"/>
</dbReference>
<comment type="caution">
    <text evidence="5">The sequence shown here is derived from an EMBL/GenBank/DDBJ whole genome shotgun (WGS) entry which is preliminary data.</text>
</comment>
<dbReference type="AlphaFoldDB" id="A0A7W6C3Z6"/>
<organism evidence="5 6">
    <name type="scientific">Rhizobium skierniewicense</name>
    <dbReference type="NCBI Taxonomy" id="984260"/>
    <lineage>
        <taxon>Bacteria</taxon>
        <taxon>Pseudomonadati</taxon>
        <taxon>Pseudomonadota</taxon>
        <taxon>Alphaproteobacteria</taxon>
        <taxon>Hyphomicrobiales</taxon>
        <taxon>Rhizobiaceae</taxon>
        <taxon>Rhizobium/Agrobacterium group</taxon>
        <taxon>Rhizobium</taxon>
    </lineage>
</organism>
<keyword evidence="2" id="KW-0808">Transferase</keyword>
<sequence>MIKVRKAIISCAVTGSVHTPTMSEYLPITPDEIAQQSVEAAEAGAAILHLHARDPNDGRPSADPAIFMQFLPRIKQQCDAVVNLTTGGAVGMSLDQRLGAARAARPELTSLNMGTMNFGVFVAAEQSRTWKHDWEQPFLESTRHTAMSNSFAQIEAIATELSGYGTRFEYECYDTSHLYNLAYFADKGIIKPPFFIQCIFGILGGMGGDHENLTHMVTIADKLFGNDWHLSVLGAGKHQIPFATMSAAMGGNVRVGLEDSLMIGRGQLAQTNAEQVRKIRRILEEAGREIATPDEARQMLALKGGSEVAF</sequence>
<dbReference type="GO" id="GO:0043720">
    <property type="term" value="F:3-keto-5-aminohexanoate cleavage activity"/>
    <property type="evidence" value="ECO:0007669"/>
    <property type="project" value="InterPro"/>
</dbReference>
<evidence type="ECO:0000313" key="6">
    <source>
        <dbReference type="Proteomes" id="UP000565286"/>
    </source>
</evidence>
<evidence type="ECO:0000256" key="2">
    <source>
        <dbReference type="ARBA" id="ARBA00022679"/>
    </source>
</evidence>
<dbReference type="Gene3D" id="3.20.20.70">
    <property type="entry name" value="Aldolase class I"/>
    <property type="match status" value="1"/>
</dbReference>
<gene>
    <name evidence="5" type="ORF">GGQ73_001241</name>
</gene>
<evidence type="ECO:0000256" key="3">
    <source>
        <dbReference type="ARBA" id="ARBA00022723"/>
    </source>
</evidence>
<evidence type="ECO:0000256" key="4">
    <source>
        <dbReference type="ARBA" id="ARBA00022833"/>
    </source>
</evidence>
<evidence type="ECO:0000313" key="5">
    <source>
        <dbReference type="EMBL" id="MBB3945308.1"/>
    </source>
</evidence>
<comment type="cofactor">
    <cofactor evidence="1">
        <name>Zn(2+)</name>
        <dbReference type="ChEBI" id="CHEBI:29105"/>
    </cofactor>
</comment>